<reference evidence="10" key="1">
    <citation type="submission" date="2021-01" db="EMBL/GenBank/DDBJ databases">
        <authorList>
            <consortium name="Genoscope - CEA"/>
            <person name="William W."/>
        </authorList>
    </citation>
    <scope>NUCLEOTIDE SEQUENCE</scope>
</reference>
<keyword evidence="3 6" id="KW-0547">Nucleotide-binding</keyword>
<keyword evidence="2" id="KW-0808">Transferase</keyword>
<sequence>MQSQQLKQQPQQIKKIEGSSTSPYGKIKFEVNKQSQNSPSILKEIGQYVYNMNDILGTGEFSSVYKGQDQNTNETVAIKIIDRKSIQNNQIFRNLLVNEINILKSVDNKCLLKLYNYLETMNNIYIVTEFCSDGDLQSIIEKKGYLPEHNAVKILKHLIKALLYLKERNIVHRDIKTQNILVSNQIPKLADFGFAVDLNQPQTREILQIGTPLYMAPEIYSHYQYSSKTDLWALGIVFYEMLFGKVPFNAKNPKELEQMFQIHRKTQNIQYDNGPQKITEVAQDFINSILVIDPKQRFDISQAANHPLIQNPHPHANKQN</sequence>
<name>A0A8S1MIB8_PARPR</name>
<dbReference type="OMA" id="QMINIPN"/>
<comment type="subunit">
    <text evidence="1">Monomer.</text>
</comment>
<evidence type="ECO:0000256" key="8">
    <source>
        <dbReference type="SAM" id="MobiDB-lite"/>
    </source>
</evidence>
<comment type="similarity">
    <text evidence="7">Belongs to the protein kinase superfamily.</text>
</comment>
<evidence type="ECO:0000256" key="4">
    <source>
        <dbReference type="ARBA" id="ARBA00022777"/>
    </source>
</evidence>
<accession>A0A8S1MIB8</accession>
<feature type="compositionally biased region" description="Low complexity" evidence="8">
    <location>
        <begin position="1"/>
        <end position="13"/>
    </location>
</feature>
<dbReference type="PROSITE" id="PS50011">
    <property type="entry name" value="PROTEIN_KINASE_DOM"/>
    <property type="match status" value="1"/>
</dbReference>
<evidence type="ECO:0000256" key="1">
    <source>
        <dbReference type="ARBA" id="ARBA00011245"/>
    </source>
</evidence>
<dbReference type="PROSITE" id="PS00108">
    <property type="entry name" value="PROTEIN_KINASE_ST"/>
    <property type="match status" value="1"/>
</dbReference>
<feature type="domain" description="Protein kinase" evidence="9">
    <location>
        <begin position="50"/>
        <end position="309"/>
    </location>
</feature>
<evidence type="ECO:0000256" key="5">
    <source>
        <dbReference type="ARBA" id="ARBA00022840"/>
    </source>
</evidence>
<dbReference type="PROSITE" id="PS00107">
    <property type="entry name" value="PROTEIN_KINASE_ATP"/>
    <property type="match status" value="1"/>
</dbReference>
<dbReference type="FunFam" id="3.30.200.20:FF:000042">
    <property type="entry name" value="Aurora kinase A"/>
    <property type="match status" value="1"/>
</dbReference>
<dbReference type="GO" id="GO:0000045">
    <property type="term" value="P:autophagosome assembly"/>
    <property type="evidence" value="ECO:0007669"/>
    <property type="project" value="TreeGrafter"/>
</dbReference>
<dbReference type="FunFam" id="1.10.510.10:FF:000571">
    <property type="entry name" value="Maternal embryonic leucine zipper kinase"/>
    <property type="match status" value="1"/>
</dbReference>
<dbReference type="PIRSF" id="PIRSF000654">
    <property type="entry name" value="Integrin-linked_kinase"/>
    <property type="match status" value="1"/>
</dbReference>
<dbReference type="GO" id="GO:0005524">
    <property type="term" value="F:ATP binding"/>
    <property type="evidence" value="ECO:0007669"/>
    <property type="project" value="UniProtKB-UniRule"/>
</dbReference>
<keyword evidence="5 6" id="KW-0067">ATP-binding</keyword>
<comment type="caution">
    <text evidence="10">The sequence shown here is derived from an EMBL/GenBank/DDBJ whole genome shotgun (WGS) entry which is preliminary data.</text>
</comment>
<keyword evidence="11" id="KW-1185">Reference proteome</keyword>
<keyword evidence="7" id="KW-0723">Serine/threonine-protein kinase</keyword>
<evidence type="ECO:0000259" key="9">
    <source>
        <dbReference type="PROSITE" id="PS50011"/>
    </source>
</evidence>
<gene>
    <name evidence="10" type="ORF">PPRIM_AZ9-3.1.T0630166</name>
</gene>
<dbReference type="EMBL" id="CAJJDM010000064">
    <property type="protein sequence ID" value="CAD8080247.1"/>
    <property type="molecule type" value="Genomic_DNA"/>
</dbReference>
<evidence type="ECO:0000256" key="7">
    <source>
        <dbReference type="RuleBase" id="RU000304"/>
    </source>
</evidence>
<dbReference type="InterPro" id="IPR000719">
    <property type="entry name" value="Prot_kinase_dom"/>
</dbReference>
<feature type="region of interest" description="Disordered" evidence="8">
    <location>
        <begin position="1"/>
        <end position="24"/>
    </location>
</feature>
<evidence type="ECO:0000313" key="11">
    <source>
        <dbReference type="Proteomes" id="UP000688137"/>
    </source>
</evidence>
<protein>
    <recommendedName>
        <fullName evidence="9">Protein kinase domain-containing protein</fullName>
    </recommendedName>
</protein>
<dbReference type="GO" id="GO:0000407">
    <property type="term" value="C:phagophore assembly site"/>
    <property type="evidence" value="ECO:0007669"/>
    <property type="project" value="TreeGrafter"/>
</dbReference>
<dbReference type="GO" id="GO:0004674">
    <property type="term" value="F:protein serine/threonine kinase activity"/>
    <property type="evidence" value="ECO:0007669"/>
    <property type="project" value="UniProtKB-KW"/>
</dbReference>
<dbReference type="SMART" id="SM00220">
    <property type="entry name" value="S_TKc"/>
    <property type="match status" value="1"/>
</dbReference>
<dbReference type="Proteomes" id="UP000688137">
    <property type="component" value="Unassembled WGS sequence"/>
</dbReference>
<dbReference type="PANTHER" id="PTHR24348">
    <property type="entry name" value="SERINE/THREONINE-PROTEIN KINASE UNC-51-RELATED"/>
    <property type="match status" value="1"/>
</dbReference>
<evidence type="ECO:0000256" key="3">
    <source>
        <dbReference type="ARBA" id="ARBA00022741"/>
    </source>
</evidence>
<feature type="binding site" evidence="6">
    <location>
        <position position="79"/>
    </location>
    <ligand>
        <name>ATP</name>
        <dbReference type="ChEBI" id="CHEBI:30616"/>
    </ligand>
</feature>
<dbReference type="Pfam" id="PF00069">
    <property type="entry name" value="Pkinase"/>
    <property type="match status" value="1"/>
</dbReference>
<dbReference type="GO" id="GO:0005829">
    <property type="term" value="C:cytosol"/>
    <property type="evidence" value="ECO:0007669"/>
    <property type="project" value="TreeGrafter"/>
</dbReference>
<dbReference type="GO" id="GO:0010506">
    <property type="term" value="P:regulation of autophagy"/>
    <property type="evidence" value="ECO:0007669"/>
    <property type="project" value="InterPro"/>
</dbReference>
<dbReference type="GO" id="GO:0005776">
    <property type="term" value="C:autophagosome"/>
    <property type="evidence" value="ECO:0007669"/>
    <property type="project" value="TreeGrafter"/>
</dbReference>
<evidence type="ECO:0000313" key="10">
    <source>
        <dbReference type="EMBL" id="CAD8080247.1"/>
    </source>
</evidence>
<dbReference type="InterPro" id="IPR008271">
    <property type="entry name" value="Ser/Thr_kinase_AS"/>
</dbReference>
<organism evidence="10 11">
    <name type="scientific">Paramecium primaurelia</name>
    <dbReference type="NCBI Taxonomy" id="5886"/>
    <lineage>
        <taxon>Eukaryota</taxon>
        <taxon>Sar</taxon>
        <taxon>Alveolata</taxon>
        <taxon>Ciliophora</taxon>
        <taxon>Intramacronucleata</taxon>
        <taxon>Oligohymenophorea</taxon>
        <taxon>Peniculida</taxon>
        <taxon>Parameciidae</taxon>
        <taxon>Paramecium</taxon>
    </lineage>
</organism>
<evidence type="ECO:0000256" key="6">
    <source>
        <dbReference type="PROSITE-ProRule" id="PRU10141"/>
    </source>
</evidence>
<dbReference type="AlphaFoldDB" id="A0A8S1MIB8"/>
<evidence type="ECO:0000256" key="2">
    <source>
        <dbReference type="ARBA" id="ARBA00022679"/>
    </source>
</evidence>
<proteinExistence type="inferred from homology"/>
<dbReference type="GO" id="GO:0016020">
    <property type="term" value="C:membrane"/>
    <property type="evidence" value="ECO:0007669"/>
    <property type="project" value="TreeGrafter"/>
</dbReference>
<dbReference type="PANTHER" id="PTHR24348:SF22">
    <property type="entry name" value="NON-SPECIFIC SERINE_THREONINE PROTEIN KINASE"/>
    <property type="match status" value="1"/>
</dbReference>
<dbReference type="InterPro" id="IPR017441">
    <property type="entry name" value="Protein_kinase_ATP_BS"/>
</dbReference>
<dbReference type="InterPro" id="IPR045269">
    <property type="entry name" value="Atg1-like"/>
</dbReference>
<keyword evidence="4" id="KW-0418">Kinase</keyword>